<dbReference type="AlphaFoldDB" id="A0A6I8RIL9"/>
<dbReference type="PANTHER" id="PTHR24416:SF46">
    <property type="entry name" value="MAST_STEM CELL GROWTH FACTOR RECEPTOR KIT"/>
    <property type="match status" value="1"/>
</dbReference>
<keyword evidence="4" id="KW-0597">Phosphoprotein</keyword>
<feature type="binding site" evidence="26">
    <location>
        <position position="793"/>
    </location>
    <ligand>
        <name>Mg(2+)</name>
        <dbReference type="ChEBI" id="CHEBI:18420"/>
    </ligand>
</feature>
<evidence type="ECO:0000256" key="25">
    <source>
        <dbReference type="PIRSR" id="PIRSR000615-2"/>
    </source>
</evidence>
<evidence type="ECO:0000256" key="9">
    <source>
        <dbReference type="ARBA" id="ARBA00022737"/>
    </source>
</evidence>
<dbReference type="InterPro" id="IPR008266">
    <property type="entry name" value="Tyr_kinase_AS"/>
</dbReference>
<dbReference type="GeneTree" id="ENSGT00940000155626"/>
<dbReference type="InParanoid" id="A0A6I8RIL9"/>
<evidence type="ECO:0000256" key="23">
    <source>
        <dbReference type="ARBA" id="ARBA00051243"/>
    </source>
</evidence>
<reference evidence="34" key="1">
    <citation type="journal article" date="2010" name="Science">
        <title>The genome of the Western clawed frog Xenopus tropicalis.</title>
        <authorList>
            <person name="Hellsten U."/>
            <person name="Harland R.M."/>
            <person name="Gilchrist M.J."/>
            <person name="Hendrix D."/>
            <person name="Jurka J."/>
            <person name="Kapitonov V."/>
            <person name="Ovcharenko I."/>
            <person name="Putnam N.H."/>
            <person name="Shu S."/>
            <person name="Taher L."/>
            <person name="Blitz I.L."/>
            <person name="Blumberg B."/>
            <person name="Dichmann D.S."/>
            <person name="Dubchak I."/>
            <person name="Amaya E."/>
            <person name="Detter J.C."/>
            <person name="Fletcher R."/>
            <person name="Gerhard D.S."/>
            <person name="Goodstein D."/>
            <person name="Graves T."/>
            <person name="Grigoriev I.V."/>
            <person name="Grimwood J."/>
            <person name="Kawashima T."/>
            <person name="Lindquist E."/>
            <person name="Lucas S.M."/>
            <person name="Mead P.E."/>
            <person name="Mitros T."/>
            <person name="Ogino H."/>
            <person name="Ohta Y."/>
            <person name="Poliakov A.V."/>
            <person name="Pollet N."/>
            <person name="Robert J."/>
            <person name="Salamov A."/>
            <person name="Sater A.K."/>
            <person name="Schmutz J."/>
            <person name="Terry A."/>
            <person name="Vize P.D."/>
            <person name="Warren W.C."/>
            <person name="Wells D."/>
            <person name="Wills A."/>
            <person name="Wilson R.K."/>
            <person name="Zimmerman L.B."/>
            <person name="Zorn A.M."/>
            <person name="Grainger R."/>
            <person name="Grammer T."/>
            <person name="Khokha M.K."/>
            <person name="Richardson P.M."/>
            <person name="Rokhsar D.S."/>
        </authorList>
    </citation>
    <scope>NUCLEOTIDE SEQUENCE [LARGE SCALE GENOMIC DNA]</scope>
    <source>
        <strain evidence="34">Nigerian</strain>
    </source>
</reference>
<evidence type="ECO:0000256" key="13">
    <source>
        <dbReference type="ARBA" id="ARBA00022842"/>
    </source>
</evidence>
<accession>A0A6I8RIL9</accession>
<evidence type="ECO:0000256" key="4">
    <source>
        <dbReference type="ARBA" id="ARBA00022553"/>
    </source>
</evidence>
<keyword evidence="10 25" id="KW-0547">Nucleotide-binding</keyword>
<dbReference type="GO" id="GO:0005886">
    <property type="term" value="C:plasma membrane"/>
    <property type="evidence" value="ECO:0007669"/>
    <property type="project" value="UniProtKB-SubCell"/>
</dbReference>
<dbReference type="Ensembl" id="ENSXETT00000073839">
    <property type="protein sequence ID" value="ENSXETP00000081586"/>
    <property type="gene ID" value="ENSXETG00000021049"/>
</dbReference>
<feature type="binding site" evidence="25">
    <location>
        <begin position="596"/>
        <end position="603"/>
    </location>
    <ligand>
        <name>ATP</name>
        <dbReference type="ChEBI" id="CHEBI:30616"/>
    </ligand>
</feature>
<dbReference type="FunFam" id="1.10.510.10:FF:000177">
    <property type="entry name" value="Mast/stem cell growth factor receptor"/>
    <property type="match status" value="1"/>
</dbReference>
<dbReference type="EC" id="2.7.10.1" evidence="2"/>
<evidence type="ECO:0000256" key="12">
    <source>
        <dbReference type="ARBA" id="ARBA00022840"/>
    </source>
</evidence>
<dbReference type="InterPro" id="IPR050122">
    <property type="entry name" value="RTK"/>
</dbReference>
<dbReference type="FunCoup" id="A0A6I8RIL9">
    <property type="interactions" value="914"/>
</dbReference>
<dbReference type="Gene3D" id="3.30.200.20">
    <property type="entry name" value="Phosphorylase Kinase, domain 1"/>
    <property type="match status" value="1"/>
</dbReference>
<feature type="binding site" evidence="26">
    <location>
        <position position="806"/>
    </location>
    <ligand>
        <name>Mg(2+)</name>
        <dbReference type="ChEBI" id="CHEBI:18420"/>
    </ligand>
</feature>
<dbReference type="GO" id="GO:0004714">
    <property type="term" value="F:transmembrane receptor protein tyrosine kinase activity"/>
    <property type="evidence" value="ECO:0007669"/>
    <property type="project" value="UniProtKB-EC"/>
</dbReference>
<dbReference type="InterPro" id="IPR011009">
    <property type="entry name" value="Kinase-like_dom_sf"/>
</dbReference>
<dbReference type="InterPro" id="IPR001824">
    <property type="entry name" value="Tyr_kinase_rcpt_3_CS"/>
</dbReference>
<feature type="binding site" evidence="25">
    <location>
        <position position="792"/>
    </location>
    <ligand>
        <name>ATP</name>
        <dbReference type="ChEBI" id="CHEBI:30616"/>
    </ligand>
</feature>
<evidence type="ECO:0000256" key="7">
    <source>
        <dbReference type="ARBA" id="ARBA00022723"/>
    </source>
</evidence>
<dbReference type="PROSITE" id="PS00109">
    <property type="entry name" value="PROTEIN_KINASE_TYR"/>
    <property type="match status" value="1"/>
</dbReference>
<dbReference type="InterPro" id="IPR003599">
    <property type="entry name" value="Ig_sub"/>
</dbReference>
<dbReference type="GO" id="GO:0030154">
    <property type="term" value="P:cell differentiation"/>
    <property type="evidence" value="ECO:0007669"/>
    <property type="project" value="UniProtKB-ARBA"/>
</dbReference>
<feature type="active site" description="Proton acceptor" evidence="24">
    <location>
        <position position="788"/>
    </location>
</feature>
<evidence type="ECO:0000256" key="1">
    <source>
        <dbReference type="ARBA" id="ARBA00004251"/>
    </source>
</evidence>
<dbReference type="CDD" id="cd05860">
    <property type="entry name" value="IgI_4_SCFR"/>
    <property type="match status" value="1"/>
</dbReference>
<evidence type="ECO:0000256" key="20">
    <source>
        <dbReference type="ARBA" id="ARBA00023180"/>
    </source>
</evidence>
<keyword evidence="9" id="KW-0677">Repeat</keyword>
<feature type="binding site" evidence="25">
    <location>
        <begin position="671"/>
        <end position="677"/>
    </location>
    <ligand>
        <name>ATP</name>
        <dbReference type="ChEBI" id="CHEBI:30616"/>
    </ligand>
</feature>
<dbReference type="Pfam" id="PF07714">
    <property type="entry name" value="PK_Tyr_Ser-Thr"/>
    <property type="match status" value="1"/>
</dbReference>
<dbReference type="GO" id="GO:0005524">
    <property type="term" value="F:ATP binding"/>
    <property type="evidence" value="ECO:0007669"/>
    <property type="project" value="UniProtKB-UniRule"/>
</dbReference>
<dbReference type="InterPro" id="IPR017441">
    <property type="entry name" value="Protein_kinase_ATP_BS"/>
</dbReference>
<dbReference type="FunFam" id="3.30.200.20:FF:000025">
    <property type="entry name" value="Platelet-derived growth factor receptor alpha"/>
    <property type="match status" value="1"/>
</dbReference>
<dbReference type="PANTHER" id="PTHR24416">
    <property type="entry name" value="TYROSINE-PROTEIN KINASE RECEPTOR"/>
    <property type="match status" value="1"/>
</dbReference>
<dbReference type="Gene3D" id="2.60.40.10">
    <property type="entry name" value="Immunoglobulins"/>
    <property type="match status" value="5"/>
</dbReference>
<dbReference type="SMART" id="SM00409">
    <property type="entry name" value="IG"/>
    <property type="match status" value="5"/>
</dbReference>
<dbReference type="PROSITE" id="PS50011">
    <property type="entry name" value="PROTEIN_KINASE_DOM"/>
    <property type="match status" value="1"/>
</dbReference>
<comment type="similarity">
    <text evidence="28">Belongs to the protein kinase superfamily. Tyr protein kinase family. CSF-1/PDGF receptor subfamily.</text>
</comment>
<dbReference type="CDD" id="cd00096">
    <property type="entry name" value="Ig"/>
    <property type="match status" value="1"/>
</dbReference>
<evidence type="ECO:0000256" key="18">
    <source>
        <dbReference type="ARBA" id="ARBA00023157"/>
    </source>
</evidence>
<keyword evidence="14" id="KW-0832">Ubl conjugation</keyword>
<evidence type="ECO:0000256" key="16">
    <source>
        <dbReference type="ARBA" id="ARBA00023136"/>
    </source>
</evidence>
<evidence type="ECO:0000256" key="19">
    <source>
        <dbReference type="ARBA" id="ARBA00023170"/>
    </source>
</evidence>
<evidence type="ECO:0000256" key="22">
    <source>
        <dbReference type="ARBA" id="ARBA00032147"/>
    </source>
</evidence>
<gene>
    <name evidence="34" type="primary">kit</name>
</gene>
<dbReference type="InterPro" id="IPR036179">
    <property type="entry name" value="Ig-like_dom_sf"/>
</dbReference>
<feature type="domain" description="Protein kinase" evidence="32">
    <location>
        <begin position="589"/>
        <end position="924"/>
    </location>
</feature>
<dbReference type="GO" id="GO:0046872">
    <property type="term" value="F:metal ion binding"/>
    <property type="evidence" value="ECO:0007669"/>
    <property type="project" value="UniProtKB-KW"/>
</dbReference>
<keyword evidence="15 30" id="KW-1133">Transmembrane helix</keyword>
<evidence type="ECO:0000313" key="34">
    <source>
        <dbReference type="Ensembl" id="ENSXETP00000081586"/>
    </source>
</evidence>
<keyword evidence="18" id="KW-1015">Disulfide bond</keyword>
<evidence type="ECO:0000256" key="28">
    <source>
        <dbReference type="RuleBase" id="RU000311"/>
    </source>
</evidence>
<dbReference type="SMART" id="SM00219">
    <property type="entry name" value="TyrKc"/>
    <property type="match status" value="1"/>
</dbReference>
<dbReference type="SUPFAM" id="SSF48726">
    <property type="entry name" value="Immunoglobulin"/>
    <property type="match status" value="5"/>
</dbReference>
<comment type="subcellular location">
    <subcellularLocation>
        <location evidence="1">Cell membrane</location>
        <topology evidence="1">Single-pass type I membrane protein</topology>
    </subcellularLocation>
    <subcellularLocation>
        <location evidence="28">Membrane</location>
        <topology evidence="28">Single-pass type I membrane protein</topology>
    </subcellularLocation>
</comment>
<dbReference type="GO" id="GO:0019955">
    <property type="term" value="F:cytokine binding"/>
    <property type="evidence" value="ECO:0007669"/>
    <property type="project" value="InterPro"/>
</dbReference>
<feature type="domain" description="Ig-like" evidence="33">
    <location>
        <begin position="416"/>
        <end position="509"/>
    </location>
</feature>
<keyword evidence="16 30" id="KW-0472">Membrane</keyword>
<evidence type="ECO:0000256" key="14">
    <source>
        <dbReference type="ARBA" id="ARBA00022843"/>
    </source>
</evidence>
<feature type="domain" description="Ig-like" evidence="33">
    <location>
        <begin position="218"/>
        <end position="309"/>
    </location>
</feature>
<evidence type="ECO:0000256" key="10">
    <source>
        <dbReference type="ARBA" id="ARBA00022741"/>
    </source>
</evidence>
<reference evidence="34" key="2">
    <citation type="submission" date="2020-05" db="UniProtKB">
        <authorList>
            <consortium name="Ensembl"/>
        </authorList>
    </citation>
    <scope>IDENTIFICATION</scope>
</reference>
<keyword evidence="13 26" id="KW-0460">Magnesium</keyword>
<feature type="transmembrane region" description="Helical" evidence="30">
    <location>
        <begin position="525"/>
        <end position="548"/>
    </location>
</feature>
<evidence type="ECO:0000256" key="24">
    <source>
        <dbReference type="PIRSR" id="PIRSR000615-1"/>
    </source>
</evidence>
<evidence type="ECO:0000256" key="27">
    <source>
        <dbReference type="PROSITE-ProRule" id="PRU10141"/>
    </source>
</evidence>
<dbReference type="PROSITE" id="PS00107">
    <property type="entry name" value="PROTEIN_KINASE_ATP"/>
    <property type="match status" value="1"/>
</dbReference>
<keyword evidence="3" id="KW-1003">Cell membrane</keyword>
<evidence type="ECO:0000256" key="6">
    <source>
        <dbReference type="ARBA" id="ARBA00022692"/>
    </source>
</evidence>
<dbReference type="InterPro" id="IPR020635">
    <property type="entry name" value="Tyr_kinase_cat_dom"/>
</dbReference>
<evidence type="ECO:0000256" key="17">
    <source>
        <dbReference type="ARBA" id="ARBA00023137"/>
    </source>
</evidence>
<keyword evidence="20" id="KW-0325">Glycoprotein</keyword>
<evidence type="ECO:0000256" key="11">
    <source>
        <dbReference type="ARBA" id="ARBA00022777"/>
    </source>
</evidence>
<organism evidence="34">
    <name type="scientific">Xenopus tropicalis</name>
    <name type="common">Western clawed frog</name>
    <name type="synonym">Silurana tropicalis</name>
    <dbReference type="NCBI Taxonomy" id="8364"/>
    <lineage>
        <taxon>Eukaryota</taxon>
        <taxon>Metazoa</taxon>
        <taxon>Chordata</taxon>
        <taxon>Craniata</taxon>
        <taxon>Vertebrata</taxon>
        <taxon>Euteleostomi</taxon>
        <taxon>Amphibia</taxon>
        <taxon>Batrachia</taxon>
        <taxon>Anura</taxon>
        <taxon>Pipoidea</taxon>
        <taxon>Pipidae</taxon>
        <taxon>Xenopodinae</taxon>
        <taxon>Xenopus</taxon>
        <taxon>Silurana</taxon>
    </lineage>
</organism>
<evidence type="ECO:0000256" key="31">
    <source>
        <dbReference type="SAM" id="SignalP"/>
    </source>
</evidence>
<feature type="chain" id="PRO_5030155670" description="receptor protein-tyrosine kinase" evidence="31">
    <location>
        <begin position="30"/>
        <end position="985"/>
    </location>
</feature>
<evidence type="ECO:0000256" key="21">
    <source>
        <dbReference type="ARBA" id="ARBA00023319"/>
    </source>
</evidence>
<dbReference type="SUPFAM" id="SSF56112">
    <property type="entry name" value="Protein kinase-like (PK-like)"/>
    <property type="match status" value="1"/>
</dbReference>
<dbReference type="PIRSF" id="PIRSF500951">
    <property type="entry name" value="SCGF_recepter"/>
    <property type="match status" value="1"/>
</dbReference>
<keyword evidence="19 28" id="KW-0675">Receptor</keyword>
<keyword evidence="12 25" id="KW-0067">ATP-binding</keyword>
<keyword evidence="5" id="KW-0808">Transferase</keyword>
<keyword evidence="17" id="KW-0829">Tyrosine-protein kinase</keyword>
<evidence type="ECO:0000259" key="32">
    <source>
        <dbReference type="PROSITE" id="PS50011"/>
    </source>
</evidence>
<evidence type="ECO:0000256" key="2">
    <source>
        <dbReference type="ARBA" id="ARBA00011902"/>
    </source>
</evidence>
<dbReference type="InterPro" id="IPR001245">
    <property type="entry name" value="Ser-Thr/Tyr_kinase_cat_dom"/>
</dbReference>
<evidence type="ECO:0000256" key="15">
    <source>
        <dbReference type="ARBA" id="ARBA00022989"/>
    </source>
</evidence>
<dbReference type="GO" id="GO:0038109">
    <property type="term" value="P:Kit signaling pathway"/>
    <property type="evidence" value="ECO:0007669"/>
    <property type="project" value="InterPro"/>
</dbReference>
<evidence type="ECO:0000259" key="33">
    <source>
        <dbReference type="PROSITE" id="PS50835"/>
    </source>
</evidence>
<name>A0A6I8RIL9_XENTR</name>
<feature type="region of interest" description="Disordered" evidence="29">
    <location>
        <begin position="955"/>
        <end position="985"/>
    </location>
</feature>
<comment type="catalytic activity">
    <reaction evidence="23">
        <text>L-tyrosyl-[protein] + ATP = O-phospho-L-tyrosyl-[protein] + ADP + H(+)</text>
        <dbReference type="Rhea" id="RHEA:10596"/>
        <dbReference type="Rhea" id="RHEA-COMP:10136"/>
        <dbReference type="Rhea" id="RHEA-COMP:20101"/>
        <dbReference type="ChEBI" id="CHEBI:15378"/>
        <dbReference type="ChEBI" id="CHEBI:30616"/>
        <dbReference type="ChEBI" id="CHEBI:46858"/>
        <dbReference type="ChEBI" id="CHEBI:61978"/>
        <dbReference type="ChEBI" id="CHEBI:456216"/>
        <dbReference type="EC" id="2.7.10.1"/>
    </reaction>
</comment>
<evidence type="ECO:0000256" key="8">
    <source>
        <dbReference type="ARBA" id="ARBA00022729"/>
    </source>
</evidence>
<protein>
    <recommendedName>
        <fullName evidence="2">receptor protein-tyrosine kinase</fullName>
        <ecNumber evidence="2">2.7.10.1</ecNumber>
    </recommendedName>
    <alternativeName>
        <fullName evidence="22">Tyrosine-protein kinase Kit</fullName>
    </alternativeName>
</protein>
<evidence type="ECO:0000256" key="3">
    <source>
        <dbReference type="ARBA" id="ARBA00022475"/>
    </source>
</evidence>
<feature type="compositionally biased region" description="Polar residues" evidence="29">
    <location>
        <begin position="974"/>
        <end position="985"/>
    </location>
</feature>
<dbReference type="PIRSF" id="PIRSF000615">
    <property type="entry name" value="TyrPK_CSF1-R"/>
    <property type="match status" value="1"/>
</dbReference>
<dbReference type="InterPro" id="IPR013783">
    <property type="entry name" value="Ig-like_fold"/>
</dbReference>
<dbReference type="Bgee" id="ENSXETG00000021049">
    <property type="expression patterns" value="Expressed in testis and 8 other cell types or tissues"/>
</dbReference>
<evidence type="ECO:0000256" key="29">
    <source>
        <dbReference type="SAM" id="MobiDB-lite"/>
    </source>
</evidence>
<keyword evidence="6 28" id="KW-0812">Transmembrane</keyword>
<evidence type="ECO:0000256" key="26">
    <source>
        <dbReference type="PIRSR" id="PIRSR000615-3"/>
    </source>
</evidence>
<proteinExistence type="inferred from homology"/>
<dbReference type="GO" id="GO:0038093">
    <property type="term" value="P:Fc receptor signaling pathway"/>
    <property type="evidence" value="ECO:0007669"/>
    <property type="project" value="InterPro"/>
</dbReference>
<sequence>MSHILSPTATMSWTYVWMLLFLLPYTGDAVPKINEGQDRFTIKVGERFQLICRDAQLVKWTFQKSGLVKKPRDVQSRPYNKSETDQILFIGKADLKHVGRYTCTNTETYENTSISLFVKDPARPFLDVPFIDVIEGSDAVGMCFPSDPDIVDIAIEKCDGSPLAEDFTFTTDIEAGITIKMVQVSFDGCYVCTGNQSGTVKKSSTFSIHVKPEPKKEPTIFLTKSRQLVKTGEPFEVTCTVMDVFSTVKAQWLDARDMESTERANFLPTRIFSLNLTLKSDGVLFSESRTFTCQAENAIGQVNATFTLDVIDVGYVNLTVLENTTISVNAGDNLVLRVYIDAYPPPDQGFWTYLNETLLNTSDHYVEIRDEGNNRYVSELHLIRLKGTEKGAYTFYTSNSDDSAFVNFNIQVKTRPEILIADRTSEGTLQCVATGFPVPAIQWYFCPGSEQRCTDYPPILPVNEKFIQENSSLGRVVVESTIDVNHIKKNGTVQCVASNEVESASSVFSFAIKEKVRAHTLFTPLLIGFIVAAGLMCIAVAILMYKYLQKPKYEIQWKVVEEINGNNYVYIDPTQLPYDNKWEFPRDRLCFGKILGAGAFGKVVEATAYGLIKEDSRMTVAVKMLKPSAHSTEREALMSELKVLSYLGHHKNIVNLLGACTIGGPTLVITEYCCYGDLLNYLRRKRDSFICPKFEDNSEAALYKNLLNSRDMGCEGMSEYMDMKPAVSYVVPTKTDKRRSGSFGDKDVSVSIPEEDDLALDTDDLINFSYQVAQGMNFLASKNCIHRDLAARNILLTYGRITKICDFGLARDIRNDSNYVVKGNARLPVKWMAPESIFHCVYTFESDVWSYGILLWEIFSLGSSPYPRIPVDSKFYKMIKDGYRMMSPECAPLEMYEIMRSCWNSDPLKRPTFKQIVQMVEQQLSDSKANSMRMYIRRIQMPMLKEYRHLPWQLPRTGAEDQETGEVGTERPESSSMFKDTVSGI</sequence>
<dbReference type="InterPro" id="IPR000719">
    <property type="entry name" value="Prot_kinase_dom"/>
</dbReference>
<dbReference type="PROSITE" id="PS00240">
    <property type="entry name" value="RECEPTOR_TYR_KIN_III"/>
    <property type="match status" value="1"/>
</dbReference>
<dbReference type="InterPro" id="IPR027263">
    <property type="entry name" value="SCGF_receptor"/>
</dbReference>
<keyword evidence="21 28" id="KW-0393">Immunoglobulin domain</keyword>
<dbReference type="Pfam" id="PF25305">
    <property type="entry name" value="Ig_PDGFR_d4"/>
    <property type="match status" value="1"/>
</dbReference>
<feature type="signal peptide" evidence="31">
    <location>
        <begin position="1"/>
        <end position="29"/>
    </location>
</feature>
<keyword evidence="11" id="KW-0418">Kinase</keyword>
<feature type="binding site" evidence="26">
    <location>
        <position position="568"/>
    </location>
    <ligand>
        <name>Mg(2+)</name>
        <dbReference type="ChEBI" id="CHEBI:18420"/>
    </ligand>
</feature>
<feature type="binding site" evidence="25 27">
    <location>
        <position position="623"/>
    </location>
    <ligand>
        <name>ATP</name>
        <dbReference type="ChEBI" id="CHEBI:30616"/>
    </ligand>
</feature>
<dbReference type="InterPro" id="IPR007110">
    <property type="entry name" value="Ig-like_dom"/>
</dbReference>
<evidence type="ECO:0000256" key="30">
    <source>
        <dbReference type="SAM" id="Phobius"/>
    </source>
</evidence>
<dbReference type="PROSITE" id="PS50835">
    <property type="entry name" value="IG_LIKE"/>
    <property type="match status" value="2"/>
</dbReference>
<keyword evidence="7 26" id="KW-0479">Metal-binding</keyword>
<keyword evidence="8 31" id="KW-0732">Signal</keyword>
<evidence type="ECO:0000256" key="5">
    <source>
        <dbReference type="ARBA" id="ARBA00022679"/>
    </source>
</evidence>
<dbReference type="Gene3D" id="1.10.510.10">
    <property type="entry name" value="Transferase(Phosphotransferase) domain 1"/>
    <property type="match status" value="1"/>
</dbReference>